<evidence type="ECO:0000313" key="1">
    <source>
        <dbReference type="EMBL" id="KAI4859814.1"/>
    </source>
</evidence>
<proteinExistence type="predicted"/>
<reference evidence="1 2" key="1">
    <citation type="journal article" date="2022" name="New Phytol.">
        <title>Ecological generalism drives hyperdiversity of secondary metabolite gene clusters in xylarialean endophytes.</title>
        <authorList>
            <person name="Franco M.E.E."/>
            <person name="Wisecaver J.H."/>
            <person name="Arnold A.E."/>
            <person name="Ju Y.M."/>
            <person name="Slot J.C."/>
            <person name="Ahrendt S."/>
            <person name="Moore L.P."/>
            <person name="Eastman K.E."/>
            <person name="Scott K."/>
            <person name="Konkel Z."/>
            <person name="Mondo S.J."/>
            <person name="Kuo A."/>
            <person name="Hayes R.D."/>
            <person name="Haridas S."/>
            <person name="Andreopoulos B."/>
            <person name="Riley R."/>
            <person name="LaButti K."/>
            <person name="Pangilinan J."/>
            <person name="Lipzen A."/>
            <person name="Amirebrahimi M."/>
            <person name="Yan J."/>
            <person name="Adam C."/>
            <person name="Keymanesh K."/>
            <person name="Ng V."/>
            <person name="Louie K."/>
            <person name="Northen T."/>
            <person name="Drula E."/>
            <person name="Henrissat B."/>
            <person name="Hsieh H.M."/>
            <person name="Youens-Clark K."/>
            <person name="Lutzoni F."/>
            <person name="Miadlikowska J."/>
            <person name="Eastwood D.C."/>
            <person name="Hamelin R.C."/>
            <person name="Grigoriev I.V."/>
            <person name="U'Ren J.M."/>
        </authorList>
    </citation>
    <scope>NUCLEOTIDE SEQUENCE [LARGE SCALE GENOMIC DNA]</scope>
    <source>
        <strain evidence="1 2">CBS 119005</strain>
    </source>
</reference>
<dbReference type="Proteomes" id="UP001497700">
    <property type="component" value="Unassembled WGS sequence"/>
</dbReference>
<comment type="caution">
    <text evidence="1">The sequence shown here is derived from an EMBL/GenBank/DDBJ whole genome shotgun (WGS) entry which is preliminary data.</text>
</comment>
<accession>A0ACB9YLH9</accession>
<name>A0ACB9YLH9_9PEZI</name>
<dbReference type="EMBL" id="MU393612">
    <property type="protein sequence ID" value="KAI4859814.1"/>
    <property type="molecule type" value="Genomic_DNA"/>
</dbReference>
<protein>
    <submittedName>
        <fullName evidence="1">Uncharacterized protein</fullName>
    </submittedName>
</protein>
<keyword evidence="2" id="KW-1185">Reference proteome</keyword>
<organism evidence="1 2">
    <name type="scientific">Hypoxylon rubiginosum</name>
    <dbReference type="NCBI Taxonomy" id="110542"/>
    <lineage>
        <taxon>Eukaryota</taxon>
        <taxon>Fungi</taxon>
        <taxon>Dikarya</taxon>
        <taxon>Ascomycota</taxon>
        <taxon>Pezizomycotina</taxon>
        <taxon>Sordariomycetes</taxon>
        <taxon>Xylariomycetidae</taxon>
        <taxon>Xylariales</taxon>
        <taxon>Hypoxylaceae</taxon>
        <taxon>Hypoxylon</taxon>
    </lineage>
</organism>
<evidence type="ECO:0000313" key="2">
    <source>
        <dbReference type="Proteomes" id="UP001497700"/>
    </source>
</evidence>
<gene>
    <name evidence="1" type="ORF">F4820DRAFT_438693</name>
</gene>
<sequence>MSALSFVTTLVPTGAISEWCVKERTPRAQLFGGAACPDNNYYRNASDFQSFCCDGPIVNTAFDMYNSSATSRPSPYPLPLASDGNGARTVYLSDLVCCGLAGTQPPAALDLWPSLKTACATSVQQPTPLLSLAASAASDAGVFPVTYAPTSSLAATATTGDESATVTNDLWGWASPTYGASGTPVCFYVNTVDGVDGSLAEVTVPATYVAPTSSATGSGSGGATSSATDSGSGSTAPVSTSVPSAGSSLTRAPQRNRVWVATLGLVTVSLLFS</sequence>